<dbReference type="GeneID" id="54490926"/>
<proteinExistence type="predicted"/>
<dbReference type="RefSeq" id="XP_033598998.1">
    <property type="nucleotide sequence ID" value="XM_033749872.1"/>
</dbReference>
<reference evidence="3" key="1">
    <citation type="journal article" date="2020" name="Stud. Mycol.">
        <title>101 Dothideomycetes genomes: a test case for predicting lifestyles and emergence of pathogens.</title>
        <authorList>
            <person name="Haridas S."/>
            <person name="Albert R."/>
            <person name="Binder M."/>
            <person name="Bloem J."/>
            <person name="Labutti K."/>
            <person name="Salamov A."/>
            <person name="Andreopoulos B."/>
            <person name="Baker S."/>
            <person name="Barry K."/>
            <person name="Bills G."/>
            <person name="Bluhm B."/>
            <person name="Cannon C."/>
            <person name="Castanera R."/>
            <person name="Culley D."/>
            <person name="Daum C."/>
            <person name="Ezra D."/>
            <person name="Gonzalez J."/>
            <person name="Henrissat B."/>
            <person name="Kuo A."/>
            <person name="Liang C."/>
            <person name="Lipzen A."/>
            <person name="Lutzoni F."/>
            <person name="Magnuson J."/>
            <person name="Mondo S."/>
            <person name="Nolan M."/>
            <person name="Ohm R."/>
            <person name="Pangilinan J."/>
            <person name="Park H.-J."/>
            <person name="Ramirez L."/>
            <person name="Alfaro M."/>
            <person name="Sun H."/>
            <person name="Tritt A."/>
            <person name="Yoshinaga Y."/>
            <person name="Zwiers L.-H."/>
            <person name="Turgeon B."/>
            <person name="Goodwin S."/>
            <person name="Spatafora J."/>
            <person name="Crous P."/>
            <person name="Grigoriev I."/>
        </authorList>
    </citation>
    <scope>NUCLEOTIDE SEQUENCE</scope>
    <source>
        <strain evidence="3">CBS 121739</strain>
    </source>
</reference>
<evidence type="ECO:0000313" key="3">
    <source>
        <dbReference type="EMBL" id="KAF2756547.1"/>
    </source>
</evidence>
<protein>
    <submittedName>
        <fullName evidence="3">Uncharacterized protein</fullName>
    </submittedName>
</protein>
<feature type="transmembrane region" description="Helical" evidence="2">
    <location>
        <begin position="154"/>
        <end position="174"/>
    </location>
</feature>
<accession>A0A6A6W4Q8</accession>
<feature type="region of interest" description="Disordered" evidence="1">
    <location>
        <begin position="1"/>
        <end position="23"/>
    </location>
</feature>
<keyword evidence="2" id="KW-0812">Transmembrane</keyword>
<keyword evidence="2" id="KW-1133">Transmembrane helix</keyword>
<dbReference type="AlphaFoldDB" id="A0A6A6W4Q8"/>
<dbReference type="Proteomes" id="UP000799437">
    <property type="component" value="Unassembled WGS sequence"/>
</dbReference>
<evidence type="ECO:0000256" key="1">
    <source>
        <dbReference type="SAM" id="MobiDB-lite"/>
    </source>
</evidence>
<feature type="transmembrane region" description="Helical" evidence="2">
    <location>
        <begin position="60"/>
        <end position="80"/>
    </location>
</feature>
<name>A0A6A6W4Q8_9PEZI</name>
<evidence type="ECO:0000313" key="4">
    <source>
        <dbReference type="Proteomes" id="UP000799437"/>
    </source>
</evidence>
<keyword evidence="2" id="KW-0472">Membrane</keyword>
<feature type="transmembrane region" description="Helical" evidence="2">
    <location>
        <begin position="129"/>
        <end position="148"/>
    </location>
</feature>
<feature type="transmembrane region" description="Helical" evidence="2">
    <location>
        <begin position="86"/>
        <end position="108"/>
    </location>
</feature>
<organism evidence="3 4">
    <name type="scientific">Pseudovirgaria hyperparasitica</name>
    <dbReference type="NCBI Taxonomy" id="470096"/>
    <lineage>
        <taxon>Eukaryota</taxon>
        <taxon>Fungi</taxon>
        <taxon>Dikarya</taxon>
        <taxon>Ascomycota</taxon>
        <taxon>Pezizomycotina</taxon>
        <taxon>Dothideomycetes</taxon>
        <taxon>Dothideomycetes incertae sedis</taxon>
        <taxon>Acrospermales</taxon>
        <taxon>Acrospermaceae</taxon>
        <taxon>Pseudovirgaria</taxon>
    </lineage>
</organism>
<gene>
    <name evidence="3" type="ORF">EJ05DRAFT_67417</name>
</gene>
<keyword evidence="4" id="KW-1185">Reference proteome</keyword>
<evidence type="ECO:0000256" key="2">
    <source>
        <dbReference type="SAM" id="Phobius"/>
    </source>
</evidence>
<dbReference type="EMBL" id="ML996575">
    <property type="protein sequence ID" value="KAF2756547.1"/>
    <property type="molecule type" value="Genomic_DNA"/>
</dbReference>
<dbReference type="OrthoDB" id="3750908at2759"/>
<sequence>MAPHAPTPLPSNIQTLSSSPSSSPIPMSSRLCPNARFCWNFEWSSYTLSNADSATLARRVCMIVILALSTTIDAFTAFFALKGMHLVSFVLDVILGVLGFFFIAWCLVQIGELRGVRIVLGKTLTRSHFDVFLGVMAVYHVGLLVGLFTGLMLLGVTGTGLVAWLLIFAAAWIATWTPEYGSVMV</sequence>